<dbReference type="AlphaFoldDB" id="L5L6E1"/>
<proteinExistence type="predicted"/>
<evidence type="ECO:0000313" key="2">
    <source>
        <dbReference type="EMBL" id="ELK19299.1"/>
    </source>
</evidence>
<feature type="compositionally biased region" description="Polar residues" evidence="1">
    <location>
        <begin position="199"/>
        <end position="213"/>
    </location>
</feature>
<feature type="compositionally biased region" description="Low complexity" evidence="1">
    <location>
        <begin position="79"/>
        <end position="102"/>
    </location>
</feature>
<gene>
    <name evidence="2" type="ORF">PAL_GLEAN10005925</name>
</gene>
<organism evidence="2 3">
    <name type="scientific">Pteropus alecto</name>
    <name type="common">Black flying fox</name>
    <dbReference type="NCBI Taxonomy" id="9402"/>
    <lineage>
        <taxon>Eukaryota</taxon>
        <taxon>Metazoa</taxon>
        <taxon>Chordata</taxon>
        <taxon>Craniata</taxon>
        <taxon>Vertebrata</taxon>
        <taxon>Euteleostomi</taxon>
        <taxon>Mammalia</taxon>
        <taxon>Eutheria</taxon>
        <taxon>Laurasiatheria</taxon>
        <taxon>Chiroptera</taxon>
        <taxon>Yinpterochiroptera</taxon>
        <taxon>Pteropodoidea</taxon>
        <taxon>Pteropodidae</taxon>
        <taxon>Pteropodinae</taxon>
        <taxon>Pteropus</taxon>
    </lineage>
</organism>
<sequence>MYLPAVSLGRMIFTTCGSESGAERGLSTDPSHGGWPQDPHPGRGAGSPRPGGDVLPAQQAWLQKRHRQDLLSRKGWGRGLSPARALSRSSGPRGRPPGSAAAGSLGVYWEARSGKSHDWGTGAGTEKPRDAEGPDQKGYYRASSSVTSSLVMTTCSGTSCQENPGLQEAATDPHTRERCCACLGVCTPPPVTQRGLGAQSENPWGQGPTQNPQHGAAGLGSCILSKAPGSAIPDPGPLCGPALRPSPKTPLSGPHWAPVPPSPRAHLMLRDVDEQLLLQKLLQDVLGGHVDQGLKKRDLRLGHDLHWATPLASGDAGLALEPR</sequence>
<accession>L5L6E1</accession>
<name>L5L6E1_PTEAL</name>
<feature type="region of interest" description="Disordered" evidence="1">
    <location>
        <begin position="19"/>
        <end position="102"/>
    </location>
</feature>
<feature type="compositionally biased region" description="Basic and acidic residues" evidence="1">
    <location>
        <begin position="126"/>
        <end position="135"/>
    </location>
</feature>
<reference evidence="3" key="1">
    <citation type="journal article" date="2013" name="Science">
        <title>Comparative analysis of bat genomes provides insight into the evolution of flight and immunity.</title>
        <authorList>
            <person name="Zhang G."/>
            <person name="Cowled C."/>
            <person name="Shi Z."/>
            <person name="Huang Z."/>
            <person name="Bishop-Lilly K.A."/>
            <person name="Fang X."/>
            <person name="Wynne J.W."/>
            <person name="Xiong Z."/>
            <person name="Baker M.L."/>
            <person name="Zhao W."/>
            <person name="Tachedjian M."/>
            <person name="Zhu Y."/>
            <person name="Zhou P."/>
            <person name="Jiang X."/>
            <person name="Ng J."/>
            <person name="Yang L."/>
            <person name="Wu L."/>
            <person name="Xiao J."/>
            <person name="Feng Y."/>
            <person name="Chen Y."/>
            <person name="Sun X."/>
            <person name="Zhang Y."/>
            <person name="Marsh G.A."/>
            <person name="Crameri G."/>
            <person name="Broder C.C."/>
            <person name="Frey K.G."/>
            <person name="Wang L.F."/>
            <person name="Wang J."/>
        </authorList>
    </citation>
    <scope>NUCLEOTIDE SEQUENCE [LARGE SCALE GENOMIC DNA]</scope>
</reference>
<evidence type="ECO:0000313" key="3">
    <source>
        <dbReference type="Proteomes" id="UP000010552"/>
    </source>
</evidence>
<dbReference type="Proteomes" id="UP000010552">
    <property type="component" value="Unassembled WGS sequence"/>
</dbReference>
<feature type="region of interest" description="Disordered" evidence="1">
    <location>
        <begin position="114"/>
        <end position="137"/>
    </location>
</feature>
<protein>
    <submittedName>
        <fullName evidence="2">Uncharacterized protein</fullName>
    </submittedName>
</protein>
<feature type="region of interest" description="Disordered" evidence="1">
    <location>
        <begin position="195"/>
        <end position="214"/>
    </location>
</feature>
<dbReference type="InParanoid" id="L5L6E1"/>
<evidence type="ECO:0000256" key="1">
    <source>
        <dbReference type="SAM" id="MobiDB-lite"/>
    </source>
</evidence>
<keyword evidence="3" id="KW-1185">Reference proteome</keyword>
<dbReference type="EMBL" id="KB030265">
    <property type="protein sequence ID" value="ELK19299.1"/>
    <property type="molecule type" value="Genomic_DNA"/>
</dbReference>